<dbReference type="EC" id="1.5.3.1" evidence="1"/>
<comment type="caution">
    <text evidence="1">The sequence shown here is derived from an EMBL/GenBank/DDBJ whole genome shotgun (WGS) entry which is preliminary data.</text>
</comment>
<sequence length="97" mass="11087">MKIMNCPLNGPRNISEFVWGGDIKPMPDPATCSDRQWTDHLFIEDNIAGIVHEWWLHAPTNFWFVARRNTITDEILETMTVDRFFQQTAAGPAGEPA</sequence>
<organism evidence="1 2">
    <name type="scientific">Labrys monachus</name>
    <dbReference type="NCBI Taxonomy" id="217067"/>
    <lineage>
        <taxon>Bacteria</taxon>
        <taxon>Pseudomonadati</taxon>
        <taxon>Pseudomonadota</taxon>
        <taxon>Alphaproteobacteria</taxon>
        <taxon>Hyphomicrobiales</taxon>
        <taxon>Xanthobacteraceae</taxon>
        <taxon>Labrys</taxon>
    </lineage>
</organism>
<dbReference type="RefSeq" id="WP_307434135.1">
    <property type="nucleotide sequence ID" value="NZ_JAUSVK010000001.1"/>
</dbReference>
<dbReference type="InterPro" id="IPR038561">
    <property type="entry name" value="SoxD_sf"/>
</dbReference>
<gene>
    <name evidence="1" type="ORF">J3R73_005229</name>
</gene>
<reference evidence="1 2" key="1">
    <citation type="submission" date="2023-07" db="EMBL/GenBank/DDBJ databases">
        <title>Genomic Encyclopedia of Type Strains, Phase IV (KMG-IV): sequencing the most valuable type-strain genomes for metagenomic binning, comparative biology and taxonomic classification.</title>
        <authorList>
            <person name="Goeker M."/>
        </authorList>
    </citation>
    <scope>NUCLEOTIDE SEQUENCE [LARGE SCALE GENOMIC DNA]</scope>
    <source>
        <strain evidence="1 2">DSM 5896</strain>
    </source>
</reference>
<dbReference type="EMBL" id="JAUSVK010000001">
    <property type="protein sequence ID" value="MDQ0395437.1"/>
    <property type="molecule type" value="Genomic_DNA"/>
</dbReference>
<keyword evidence="1" id="KW-0560">Oxidoreductase</keyword>
<accession>A0ABU0FLE9</accession>
<protein>
    <submittedName>
        <fullName evidence="1">Sarcosine oxidase subunit delta</fullName>
        <ecNumber evidence="1">1.5.3.1</ecNumber>
    </submittedName>
</protein>
<evidence type="ECO:0000313" key="2">
    <source>
        <dbReference type="Proteomes" id="UP001237448"/>
    </source>
</evidence>
<dbReference type="Proteomes" id="UP001237448">
    <property type="component" value="Unassembled WGS sequence"/>
</dbReference>
<name>A0ABU0FLE9_9HYPH</name>
<dbReference type="InterPro" id="IPR006279">
    <property type="entry name" value="SoxD"/>
</dbReference>
<dbReference type="Gene3D" id="3.30.2270.10">
    <property type="entry name" value="Folate-binding superfamily"/>
    <property type="match status" value="1"/>
</dbReference>
<dbReference type="GO" id="GO:0008115">
    <property type="term" value="F:sarcosine oxidase activity"/>
    <property type="evidence" value="ECO:0007669"/>
    <property type="project" value="UniProtKB-EC"/>
</dbReference>
<proteinExistence type="predicted"/>
<evidence type="ECO:0000313" key="1">
    <source>
        <dbReference type="EMBL" id="MDQ0395437.1"/>
    </source>
</evidence>
<dbReference type="Pfam" id="PF04267">
    <property type="entry name" value="SoxD"/>
    <property type="match status" value="1"/>
</dbReference>
<keyword evidence="2" id="KW-1185">Reference proteome</keyword>